<dbReference type="SMART" id="SM00849">
    <property type="entry name" value="Lactamase_B"/>
    <property type="match status" value="1"/>
</dbReference>
<dbReference type="InterPro" id="IPR035681">
    <property type="entry name" value="ComA-like_MBL"/>
</dbReference>
<dbReference type="Proteomes" id="UP000559885">
    <property type="component" value="Unassembled WGS sequence"/>
</dbReference>
<keyword evidence="4 6" id="KW-1133">Transmembrane helix</keyword>
<comment type="subcellular location">
    <subcellularLocation>
        <location evidence="1">Cell membrane</location>
        <topology evidence="1">Multi-pass membrane protein</topology>
    </subcellularLocation>
</comment>
<dbReference type="NCBIfam" id="TIGR00361">
    <property type="entry name" value="ComEC_Rec2"/>
    <property type="match status" value="1"/>
</dbReference>
<dbReference type="Pfam" id="PF03772">
    <property type="entry name" value="Competence"/>
    <property type="match status" value="1"/>
</dbReference>
<comment type="caution">
    <text evidence="8">The sequence shown here is derived from an EMBL/GenBank/DDBJ whole genome shotgun (WGS) entry which is preliminary data.</text>
</comment>
<keyword evidence="5 6" id="KW-0472">Membrane</keyword>
<dbReference type="SUPFAM" id="SSF56281">
    <property type="entry name" value="Metallo-hydrolase/oxidoreductase"/>
    <property type="match status" value="1"/>
</dbReference>
<dbReference type="InterPro" id="IPR036866">
    <property type="entry name" value="RibonucZ/Hydroxyglut_hydro"/>
</dbReference>
<dbReference type="PANTHER" id="PTHR30619">
    <property type="entry name" value="DNA INTERNALIZATION/COMPETENCE PROTEIN COMEC/REC2"/>
    <property type="match status" value="1"/>
</dbReference>
<dbReference type="CDD" id="cd07731">
    <property type="entry name" value="ComA-like_MBL-fold"/>
    <property type="match status" value="1"/>
</dbReference>
<accession>A0A841ZNC5</accession>
<protein>
    <submittedName>
        <fullName evidence="8">DNA internalization-related competence protein ComEC/Rec2</fullName>
    </submittedName>
</protein>
<feature type="transmembrane region" description="Helical" evidence="6">
    <location>
        <begin position="386"/>
        <end position="403"/>
    </location>
</feature>
<evidence type="ECO:0000313" key="8">
    <source>
        <dbReference type="EMBL" id="MBC1520992.1"/>
    </source>
</evidence>
<feature type="transmembrane region" description="Helical" evidence="6">
    <location>
        <begin position="291"/>
        <end position="311"/>
    </location>
</feature>
<dbReference type="NCBIfam" id="TIGR00360">
    <property type="entry name" value="ComEC_N-term"/>
    <property type="match status" value="1"/>
</dbReference>
<keyword evidence="3 6" id="KW-0812">Transmembrane</keyword>
<organism evidence="8 9">
    <name type="scientific">Listeria aquatica</name>
    <dbReference type="NCBI Taxonomy" id="1494960"/>
    <lineage>
        <taxon>Bacteria</taxon>
        <taxon>Bacillati</taxon>
        <taxon>Bacillota</taxon>
        <taxon>Bacilli</taxon>
        <taxon>Bacillales</taxon>
        <taxon>Listeriaceae</taxon>
        <taxon>Listeria</taxon>
    </lineage>
</organism>
<dbReference type="Gene3D" id="3.60.15.10">
    <property type="entry name" value="Ribonuclease Z/Hydroxyacylglutathione hydrolase-like"/>
    <property type="match status" value="1"/>
</dbReference>
<proteinExistence type="predicted"/>
<dbReference type="PANTHER" id="PTHR30619:SF1">
    <property type="entry name" value="RECOMBINATION PROTEIN 2"/>
    <property type="match status" value="1"/>
</dbReference>
<dbReference type="GO" id="GO:0005886">
    <property type="term" value="C:plasma membrane"/>
    <property type="evidence" value="ECO:0007669"/>
    <property type="project" value="UniProtKB-SubCell"/>
</dbReference>
<evidence type="ECO:0000256" key="3">
    <source>
        <dbReference type="ARBA" id="ARBA00022692"/>
    </source>
</evidence>
<dbReference type="EMBL" id="JAARRM010000001">
    <property type="protein sequence ID" value="MBC1520992.1"/>
    <property type="molecule type" value="Genomic_DNA"/>
</dbReference>
<evidence type="ECO:0000256" key="2">
    <source>
        <dbReference type="ARBA" id="ARBA00022475"/>
    </source>
</evidence>
<feature type="transmembrane region" description="Helical" evidence="6">
    <location>
        <begin position="165"/>
        <end position="188"/>
    </location>
</feature>
<dbReference type="InterPro" id="IPR004477">
    <property type="entry name" value="ComEC_N"/>
</dbReference>
<dbReference type="InterPro" id="IPR052159">
    <property type="entry name" value="Competence_DNA_uptake"/>
</dbReference>
<feature type="transmembrane region" description="Helical" evidence="6">
    <location>
        <begin position="200"/>
        <end position="230"/>
    </location>
</feature>
<gene>
    <name evidence="8" type="ORF">HB912_04910</name>
</gene>
<name>A0A841ZNC5_9LIST</name>
<evidence type="ECO:0000256" key="5">
    <source>
        <dbReference type="ARBA" id="ARBA00023136"/>
    </source>
</evidence>
<keyword evidence="2" id="KW-1003">Cell membrane</keyword>
<reference evidence="8 9" key="1">
    <citation type="submission" date="2020-03" db="EMBL/GenBank/DDBJ databases">
        <title>Soil Listeria distribution.</title>
        <authorList>
            <person name="Liao J."/>
            <person name="Wiedmann M."/>
        </authorList>
    </citation>
    <scope>NUCLEOTIDE SEQUENCE [LARGE SCALE GENOMIC DNA]</scope>
    <source>
        <strain evidence="8 9">FSL L7-1507</strain>
    </source>
</reference>
<evidence type="ECO:0000259" key="7">
    <source>
        <dbReference type="SMART" id="SM00849"/>
    </source>
</evidence>
<dbReference type="Pfam" id="PF00753">
    <property type="entry name" value="Lactamase_B"/>
    <property type="match status" value="1"/>
</dbReference>
<evidence type="ECO:0000256" key="1">
    <source>
        <dbReference type="ARBA" id="ARBA00004651"/>
    </source>
</evidence>
<dbReference type="Pfam" id="PF13567">
    <property type="entry name" value="DUF4131"/>
    <property type="match status" value="1"/>
</dbReference>
<evidence type="ECO:0000313" key="9">
    <source>
        <dbReference type="Proteomes" id="UP000559885"/>
    </source>
</evidence>
<dbReference type="InterPro" id="IPR025405">
    <property type="entry name" value="DUF4131"/>
</dbReference>
<sequence>MVDTFNFSKHELTTKSETVRVIQSLQIDGDLFSAIVDVNQEKSVLRYRIKSEKEKEPLKKVRYGSLIRATGQLEKPGEARNFDQFDYANYLKRQKVHTVFQADRLVLVGAKQSFSSKLENFRLDLLEYTQKHFSKQAAPYVAALIIGDKSSFDQELYGEYQKLGVVHLLAISGLHVNLFIGFCYFLLIRFGVTKETSQTILFFILPCYAMIAGLGAPVIRACGMTLLVLLGKKLKHPISPTCAISLVFFASFVINPYVLFNAGFQLSYAVSFAILLGSPLISRARSHFGKGLIISVISTLASALILLFHFFEFSLIGIFLNILYVPFFSSFLVPFIFVCFLFSKVPILATFLNGLLDFSVAVMEQTTKVFQIFDGTMFTAGKPSEVFTLLLVLVTLLIFLYWEKRYFKRTFCLTILFFLCAKLSNFPFSGEVRLIDVGQGDSILIQLPQNQGTYLIDTGGQIDFPKEKWQRRKHSFSIGKDLLTPVLKSRGIKKLDKVFITHAHADHMGALKDLATEIKMKRIYIAKNAAKKKILKETLQELKGIPVTELKKGDQIGKEYLFQVLSPYREVANTNNNSLVLKAKLGGLVWLFTGDAEKEIEQELLKTEEVKADILKVGHHGSKTSSTPMFIEKVQPQFALISCGVKNRFGHPNEETLETLQKNNIQILRTDQNGMIVYRFFKGFKTKLQ</sequence>
<dbReference type="InterPro" id="IPR001279">
    <property type="entry name" value="Metallo-B-lactamas"/>
</dbReference>
<feature type="transmembrane region" description="Helical" evidence="6">
    <location>
        <begin position="266"/>
        <end position="284"/>
    </location>
</feature>
<evidence type="ECO:0000256" key="6">
    <source>
        <dbReference type="SAM" id="Phobius"/>
    </source>
</evidence>
<dbReference type="InterPro" id="IPR004797">
    <property type="entry name" value="Competence_ComEC/Rec2"/>
</dbReference>
<feature type="transmembrane region" description="Helical" evidence="6">
    <location>
        <begin position="317"/>
        <end position="340"/>
    </location>
</feature>
<feature type="transmembrane region" description="Helical" evidence="6">
    <location>
        <begin position="242"/>
        <end position="260"/>
    </location>
</feature>
<evidence type="ECO:0000256" key="4">
    <source>
        <dbReference type="ARBA" id="ARBA00022989"/>
    </source>
</evidence>
<dbReference type="AlphaFoldDB" id="A0A841ZNC5"/>
<feature type="domain" description="Metallo-beta-lactamase" evidence="7">
    <location>
        <begin position="439"/>
        <end position="645"/>
    </location>
</feature>
<dbReference type="GO" id="GO:0030420">
    <property type="term" value="P:establishment of competence for transformation"/>
    <property type="evidence" value="ECO:0007669"/>
    <property type="project" value="InterPro"/>
</dbReference>